<dbReference type="AlphaFoldDB" id="Q9MNI9"/>
<organism evidence="2">
    <name type="scientific">Helobdella robusta</name>
    <name type="common">Californian leech</name>
    <dbReference type="NCBI Taxonomy" id="6412"/>
    <lineage>
        <taxon>Eukaryota</taxon>
        <taxon>Metazoa</taxon>
        <taxon>Spiralia</taxon>
        <taxon>Lophotrochozoa</taxon>
        <taxon>Annelida</taxon>
        <taxon>Clitellata</taxon>
        <taxon>Hirudinea</taxon>
        <taxon>Rhynchobdellida</taxon>
        <taxon>Glossiphoniidae</taxon>
        <taxon>Helobdella</taxon>
    </lineage>
</organism>
<feature type="transmembrane region" description="Helical" evidence="1">
    <location>
        <begin position="21"/>
        <end position="41"/>
    </location>
</feature>
<name>Q9MNI9_HELRO</name>
<feature type="transmembrane region" description="Helical" evidence="1">
    <location>
        <begin position="47"/>
        <end position="68"/>
    </location>
</feature>
<keyword evidence="1" id="KW-1133">Transmembrane helix</keyword>
<evidence type="ECO:0000313" key="2">
    <source>
        <dbReference type="EMBL" id="AAF31690.1"/>
    </source>
</evidence>
<dbReference type="EMBL" id="AF178680">
    <property type="protein sequence ID" value="AAF31690.1"/>
    <property type="molecule type" value="Genomic_DNA"/>
</dbReference>
<protein>
    <submittedName>
        <fullName evidence="2">NADH dehydrogenase subunit 6</fullName>
    </submittedName>
</protein>
<sequence>MSLIVMNMLLTSLLTMMTLKSPIIMMFNILMLALLTAWTYALFLSSWYSFLIYLIYIGGMLIMFAYFVALSPNEHLKIKLYVVTFILTLITIYLPSLYHMDLYHASNSAQFKAPDLYFNFNLPMLWLMILLLLYIMLVITKMIYTLKDLYDHS</sequence>
<reference evidence="2" key="1">
    <citation type="journal article" date="2000" name="Mol. Biol. Evol.">
        <title>Mitochondrial genomes of Galathealinum, Helobdella, and Platynereis: sequence and gene arrangement comparisons indicate that Pogonophora is not a phylum and Annelida and Arthropoda are not sister taxa.</title>
        <authorList>
            <person name="Boore J.L."/>
            <person name="Brown W.M."/>
        </authorList>
    </citation>
    <scope>NUCLEOTIDE SEQUENCE</scope>
</reference>
<feature type="transmembrane region" description="Helical" evidence="1">
    <location>
        <begin position="120"/>
        <end position="139"/>
    </location>
</feature>
<evidence type="ECO:0000256" key="1">
    <source>
        <dbReference type="SAM" id="Phobius"/>
    </source>
</evidence>
<feature type="transmembrane region" description="Helical" evidence="1">
    <location>
        <begin position="80"/>
        <end position="100"/>
    </location>
</feature>
<gene>
    <name evidence="2" type="primary">nad6</name>
</gene>
<keyword evidence="1" id="KW-0472">Membrane</keyword>
<accession>Q9MNI9</accession>
<keyword evidence="2" id="KW-0496">Mitochondrion</keyword>
<proteinExistence type="predicted"/>
<geneLocation type="mitochondrion" evidence="2"/>
<keyword evidence="1" id="KW-0812">Transmembrane</keyword>